<accession>A0A0G2Y2X0</accession>
<dbReference type="InterPro" id="IPR050767">
    <property type="entry name" value="Sel1_AlgK"/>
</dbReference>
<dbReference type="PANTHER" id="PTHR11102:SF160">
    <property type="entry name" value="ERAD-ASSOCIATED E3 UBIQUITIN-PROTEIN LIGASE COMPONENT HRD3"/>
    <property type="match status" value="1"/>
</dbReference>
<reference evidence="1 2" key="1">
    <citation type="submission" date="2014-10" db="EMBL/GenBank/DDBJ databases">
        <title>Pan-genome analysis of Brazilian lineage A amoebal mimiviruses.</title>
        <authorList>
            <person name="Assis F.L."/>
            <person name="Abrahao J.S."/>
            <person name="Kroon E.G."/>
            <person name="Dornas F.P."/>
            <person name="Andrade K.R."/>
            <person name="Borato P.V.M."/>
            <person name="Pilotto M.R."/>
            <person name="Benamar S."/>
            <person name="LaScola B."/>
            <person name="Colson P."/>
        </authorList>
    </citation>
    <scope>NUCLEOTIDE SEQUENCE [LARGE SCALE GENOMIC DNA]</scope>
    <source>
        <strain evidence="1 2">Oyster</strain>
    </source>
</reference>
<sequence length="501" mass="59656">MNPINYKMDYKTVRTTKLVDLANDNDTFAQQEIIDRFFDGHSVSSLVRPHEWIGFIDKACRDSKYMYFFLIYCMNRYFVGHELFIKLYNKIMENFENNDTFSQINVGLIHEMCYIHYNEILENNSKSNTFIKLSDNKFNKFIFLGEAEKIYTVLADQGNKYGQYNLARLYLEIEYLYSSNWPITMDSIIDLFIKAAEQEHVTLEIFLAIYYHTGTYSRLQYGNNNIIFSRCNRSVIDCNKAIYWYKKALHHGSPNALYDLGKMYEHGNGVDRDISKAVEFYNKIQKDFPYYDKGILSHIFNKVTVRIQKKYVSEEIELVESNLLAKCQHLFIKFKYKKSIKNELMVDVLQQIENTIYQIIKWRHEINSRDNILIGCINFTSSQSAHYVQKKQKVTGITPYVKQHKLCNKYYVTFGHNNVNLVDSIIEAIRYKKIYKQVILLLDKINLQVTNNYKKTEIIHALESLESITNKFDCCYQMFIDNIRYNQNDKNNRFMEKYWLN</sequence>
<name>A0A0G2Y2X0_MIMIV</name>
<dbReference type="Gene3D" id="1.25.40.10">
    <property type="entry name" value="Tetratricopeptide repeat domain"/>
    <property type="match status" value="1"/>
</dbReference>
<evidence type="ECO:0008006" key="3">
    <source>
        <dbReference type="Google" id="ProtNLM"/>
    </source>
</evidence>
<protein>
    <recommendedName>
        <fullName evidence="3">Sel1-like repeat-containing protein</fullName>
    </recommendedName>
</protein>
<dbReference type="EMBL" id="KM982401">
    <property type="protein sequence ID" value="AKI78849.1"/>
    <property type="molecule type" value="Genomic_DNA"/>
</dbReference>
<proteinExistence type="predicted"/>
<dbReference type="InterPro" id="IPR006597">
    <property type="entry name" value="Sel1-like"/>
</dbReference>
<dbReference type="Pfam" id="PF08238">
    <property type="entry name" value="Sel1"/>
    <property type="match status" value="2"/>
</dbReference>
<evidence type="ECO:0000313" key="1">
    <source>
        <dbReference type="EMBL" id="AKI78849.1"/>
    </source>
</evidence>
<dbReference type="SUPFAM" id="SSF81901">
    <property type="entry name" value="HCP-like"/>
    <property type="match status" value="1"/>
</dbReference>
<dbReference type="Proteomes" id="UP000241474">
    <property type="component" value="Segment"/>
</dbReference>
<dbReference type="PANTHER" id="PTHR11102">
    <property type="entry name" value="SEL-1-LIKE PROTEIN"/>
    <property type="match status" value="1"/>
</dbReference>
<organism evidence="1 2">
    <name type="scientific">Acanthamoeba polyphaga mimivirus</name>
    <name type="common">APMV</name>
    <dbReference type="NCBI Taxonomy" id="212035"/>
    <lineage>
        <taxon>Viruses</taxon>
        <taxon>Varidnaviria</taxon>
        <taxon>Bamfordvirae</taxon>
        <taxon>Nucleocytoviricota</taxon>
        <taxon>Megaviricetes</taxon>
        <taxon>Imitervirales</taxon>
        <taxon>Mimiviridae</taxon>
        <taxon>Megamimivirinae</taxon>
        <taxon>Mimivirus</taxon>
        <taxon>Mimivirus bradfordmassiliense</taxon>
    </lineage>
</organism>
<dbReference type="InterPro" id="IPR011990">
    <property type="entry name" value="TPR-like_helical_dom_sf"/>
</dbReference>
<dbReference type="SMART" id="SM00671">
    <property type="entry name" value="SEL1"/>
    <property type="match status" value="1"/>
</dbReference>
<evidence type="ECO:0000313" key="2">
    <source>
        <dbReference type="Proteomes" id="UP000241474"/>
    </source>
</evidence>
<organismHost>
    <name type="scientific">Acanthamoeba polyphaga</name>
    <name type="common">Amoeba</name>
    <dbReference type="NCBI Taxonomy" id="5757"/>
</organismHost>